<dbReference type="EMBL" id="NMUH01011635">
    <property type="protein sequence ID" value="MQM21828.1"/>
    <property type="molecule type" value="Genomic_DNA"/>
</dbReference>
<evidence type="ECO:0000313" key="2">
    <source>
        <dbReference type="Proteomes" id="UP000652761"/>
    </source>
</evidence>
<dbReference type="Proteomes" id="UP000652761">
    <property type="component" value="Unassembled WGS sequence"/>
</dbReference>
<accession>A0A843XPL7</accession>
<gene>
    <name evidence="1" type="ORF">Taro_054873</name>
</gene>
<reference evidence="1" key="1">
    <citation type="submission" date="2017-07" db="EMBL/GenBank/DDBJ databases">
        <title>Taro Niue Genome Assembly and Annotation.</title>
        <authorList>
            <person name="Atibalentja N."/>
            <person name="Keating K."/>
            <person name="Fields C.J."/>
        </authorList>
    </citation>
    <scope>NUCLEOTIDE SEQUENCE</scope>
    <source>
        <strain evidence="1">Niue_2</strain>
        <tissue evidence="1">Leaf</tissue>
    </source>
</reference>
<keyword evidence="2" id="KW-1185">Reference proteome</keyword>
<dbReference type="AlphaFoldDB" id="A0A843XPL7"/>
<organism evidence="1 2">
    <name type="scientific">Colocasia esculenta</name>
    <name type="common">Wild taro</name>
    <name type="synonym">Arum esculentum</name>
    <dbReference type="NCBI Taxonomy" id="4460"/>
    <lineage>
        <taxon>Eukaryota</taxon>
        <taxon>Viridiplantae</taxon>
        <taxon>Streptophyta</taxon>
        <taxon>Embryophyta</taxon>
        <taxon>Tracheophyta</taxon>
        <taxon>Spermatophyta</taxon>
        <taxon>Magnoliopsida</taxon>
        <taxon>Liliopsida</taxon>
        <taxon>Araceae</taxon>
        <taxon>Aroideae</taxon>
        <taxon>Colocasieae</taxon>
        <taxon>Colocasia</taxon>
    </lineage>
</organism>
<protein>
    <submittedName>
        <fullName evidence="1">Uncharacterized protein</fullName>
    </submittedName>
</protein>
<sequence>MGRLPSGDPGVERPTTRGRAWERRRGARRRWPCVVKALREFGSLCEGSCRDALPGRNNGCRGALPRFNGVASALGIAAVPVFPLVLPWARLCVDVCPRAGFALRTFW</sequence>
<name>A0A843XPL7_COLES</name>
<proteinExistence type="predicted"/>
<evidence type="ECO:0000313" key="1">
    <source>
        <dbReference type="EMBL" id="MQM21828.1"/>
    </source>
</evidence>
<comment type="caution">
    <text evidence="1">The sequence shown here is derived from an EMBL/GenBank/DDBJ whole genome shotgun (WGS) entry which is preliminary data.</text>
</comment>